<proteinExistence type="predicted"/>
<dbReference type="EMBL" id="CM042010">
    <property type="protein sequence ID" value="KAI3778489.1"/>
    <property type="molecule type" value="Genomic_DNA"/>
</dbReference>
<gene>
    <name evidence="1" type="ORF">L2E82_07831</name>
</gene>
<accession>A0ACB9G4Z7</accession>
<reference evidence="1 2" key="2">
    <citation type="journal article" date="2022" name="Mol. Ecol. Resour.">
        <title>The genomes of chicory, endive, great burdock and yacon provide insights into Asteraceae paleo-polyploidization history and plant inulin production.</title>
        <authorList>
            <person name="Fan W."/>
            <person name="Wang S."/>
            <person name="Wang H."/>
            <person name="Wang A."/>
            <person name="Jiang F."/>
            <person name="Liu H."/>
            <person name="Zhao H."/>
            <person name="Xu D."/>
            <person name="Zhang Y."/>
        </authorList>
    </citation>
    <scope>NUCLEOTIDE SEQUENCE [LARGE SCALE GENOMIC DNA]</scope>
    <source>
        <strain evidence="2">cv. Punajuju</strain>
        <tissue evidence="1">Leaves</tissue>
    </source>
</reference>
<organism evidence="1 2">
    <name type="scientific">Cichorium intybus</name>
    <name type="common">Chicory</name>
    <dbReference type="NCBI Taxonomy" id="13427"/>
    <lineage>
        <taxon>Eukaryota</taxon>
        <taxon>Viridiplantae</taxon>
        <taxon>Streptophyta</taxon>
        <taxon>Embryophyta</taxon>
        <taxon>Tracheophyta</taxon>
        <taxon>Spermatophyta</taxon>
        <taxon>Magnoliopsida</taxon>
        <taxon>eudicotyledons</taxon>
        <taxon>Gunneridae</taxon>
        <taxon>Pentapetalae</taxon>
        <taxon>asterids</taxon>
        <taxon>campanulids</taxon>
        <taxon>Asterales</taxon>
        <taxon>Asteraceae</taxon>
        <taxon>Cichorioideae</taxon>
        <taxon>Cichorieae</taxon>
        <taxon>Cichoriinae</taxon>
        <taxon>Cichorium</taxon>
    </lineage>
</organism>
<sequence>MTNSGGKEAVDDEEDGSEGIDTDIQPTGAPDEVDLCPPEFLKKLSELQRTVIPTNWPILGMMPKILINAHRIHDYATDILLQSSGTFRVKGPWFANMDLLLITNPLDVYHVLSKNFNNYPRGDAFRKIFRFLGDGLISSDGRLWEINHKVTISVLKHAGFQDFLETVVWNKVENGLLPILESICERCTAADLQDIFQRFTFDTICKEKTARPALCLGSFIVLQETQL</sequence>
<comment type="caution">
    <text evidence="1">The sequence shown here is derived from an EMBL/GenBank/DDBJ whole genome shotgun (WGS) entry which is preliminary data.</text>
</comment>
<keyword evidence="2" id="KW-1185">Reference proteome</keyword>
<evidence type="ECO:0000313" key="1">
    <source>
        <dbReference type="EMBL" id="KAI3778489.1"/>
    </source>
</evidence>
<reference evidence="2" key="1">
    <citation type="journal article" date="2022" name="Mol. Ecol. Resour.">
        <title>The genomes of chicory, endive, great burdock and yacon provide insights into Asteraceae palaeo-polyploidization history and plant inulin production.</title>
        <authorList>
            <person name="Fan W."/>
            <person name="Wang S."/>
            <person name="Wang H."/>
            <person name="Wang A."/>
            <person name="Jiang F."/>
            <person name="Liu H."/>
            <person name="Zhao H."/>
            <person name="Xu D."/>
            <person name="Zhang Y."/>
        </authorList>
    </citation>
    <scope>NUCLEOTIDE SEQUENCE [LARGE SCALE GENOMIC DNA]</scope>
    <source>
        <strain evidence="2">cv. Punajuju</strain>
    </source>
</reference>
<name>A0ACB9G4Z7_CICIN</name>
<dbReference type="Proteomes" id="UP001055811">
    <property type="component" value="Linkage Group LG02"/>
</dbReference>
<evidence type="ECO:0000313" key="2">
    <source>
        <dbReference type="Proteomes" id="UP001055811"/>
    </source>
</evidence>
<protein>
    <submittedName>
        <fullName evidence="1">Uncharacterized protein</fullName>
    </submittedName>
</protein>